<dbReference type="RefSeq" id="WP_043068653.1">
    <property type="nucleotide sequence ID" value="NZ_BJOA01000066.1"/>
</dbReference>
<accession>A0A0D1VWS0</accession>
<dbReference type="EMBL" id="FNED01000005">
    <property type="protein sequence ID" value="SDI52738.1"/>
    <property type="molecule type" value="Genomic_DNA"/>
</dbReference>
<reference evidence="3 5" key="2">
    <citation type="submission" date="2016-10" db="EMBL/GenBank/DDBJ databases">
        <authorList>
            <person name="de Groot N.N."/>
        </authorList>
    </citation>
    <scope>NUCLEOTIDE SEQUENCE [LARGE SCALE GENOMIC DNA]</scope>
    <source>
        <strain evidence="3 5">DSM 2895</strain>
    </source>
</reference>
<evidence type="ECO:0000256" key="1">
    <source>
        <dbReference type="SAM" id="MobiDB-lite"/>
    </source>
</evidence>
<dbReference type="Proteomes" id="UP000037269">
    <property type="component" value="Unassembled WGS sequence"/>
</dbReference>
<dbReference type="Proteomes" id="UP000182836">
    <property type="component" value="Unassembled WGS sequence"/>
</dbReference>
<dbReference type="GeneID" id="42303859"/>
<feature type="compositionally biased region" description="Polar residues" evidence="1">
    <location>
        <begin position="1"/>
        <end position="23"/>
    </location>
</feature>
<dbReference type="PATRIC" id="fig|47500.8.peg.4237"/>
<evidence type="ECO:0000313" key="4">
    <source>
        <dbReference type="Proteomes" id="UP000037269"/>
    </source>
</evidence>
<evidence type="ECO:0000313" key="5">
    <source>
        <dbReference type="Proteomes" id="UP000182836"/>
    </source>
</evidence>
<evidence type="ECO:0000313" key="3">
    <source>
        <dbReference type="EMBL" id="SDI52738.1"/>
    </source>
</evidence>
<proteinExistence type="predicted"/>
<feature type="region of interest" description="Disordered" evidence="1">
    <location>
        <begin position="1"/>
        <end position="24"/>
    </location>
</feature>
<dbReference type="AlphaFoldDB" id="A0A0D1VWS0"/>
<gene>
    <name evidence="2" type="ORF">AF333_01340</name>
    <name evidence="3" type="ORF">SAMN04487909_1054</name>
</gene>
<dbReference type="EMBL" id="LGUG01000002">
    <property type="protein sequence ID" value="KON99390.1"/>
    <property type="molecule type" value="Genomic_DNA"/>
</dbReference>
<reference evidence="2 4" key="1">
    <citation type="submission" date="2015-07" db="EMBL/GenBank/DDBJ databases">
        <title>Fjat-14205 dsm 2895.</title>
        <authorList>
            <person name="Liu B."/>
            <person name="Wang J."/>
            <person name="Zhu Y."/>
            <person name="Liu G."/>
            <person name="Chen Q."/>
            <person name="Chen Z."/>
            <person name="Lan J."/>
            <person name="Che J."/>
            <person name="Ge C."/>
            <person name="Shi H."/>
            <person name="Pan Z."/>
            <person name="Liu X."/>
        </authorList>
    </citation>
    <scope>NUCLEOTIDE SEQUENCE [LARGE SCALE GENOMIC DNA]</scope>
    <source>
        <strain evidence="2 4">DSM 2895</strain>
    </source>
</reference>
<evidence type="ECO:0000313" key="2">
    <source>
        <dbReference type="EMBL" id="KON99390.1"/>
    </source>
</evidence>
<dbReference type="OrthoDB" id="2991766at2"/>
<name>A0A0D1VWS0_ANEMI</name>
<keyword evidence="4" id="KW-1185">Reference proteome</keyword>
<organism evidence="2 4">
    <name type="scientific">Aneurinibacillus migulanus</name>
    <name type="common">Bacillus migulanus</name>
    <dbReference type="NCBI Taxonomy" id="47500"/>
    <lineage>
        <taxon>Bacteria</taxon>
        <taxon>Bacillati</taxon>
        <taxon>Bacillota</taxon>
        <taxon>Bacilli</taxon>
        <taxon>Bacillales</taxon>
        <taxon>Paenibacillaceae</taxon>
        <taxon>Aneurinibacillus group</taxon>
        <taxon>Aneurinibacillus</taxon>
    </lineage>
</organism>
<sequence>MATGPIASSSVFAAETSTENVESISVEKDNLDQVKKSLNEFVNALNNGDATSATSYVEDVRVYYDHIKNGNTGRADLNSYDQKEKVKSKYAQYVKQNDKDRANTKLLSVTPDGTDSAKANIVLCKGNPIIKIVF</sequence>
<protein>
    <submittedName>
        <fullName evidence="2">Uncharacterized protein</fullName>
    </submittedName>
</protein>